<feature type="chain" id="PRO_5016348272" description="Entericidin EcnAB" evidence="2">
    <location>
        <begin position="26"/>
        <end position="77"/>
    </location>
</feature>
<dbReference type="Proteomes" id="UP000249065">
    <property type="component" value="Unassembled WGS sequence"/>
</dbReference>
<accession>A0A327LW78</accession>
<feature type="signal peptide" evidence="2">
    <location>
        <begin position="1"/>
        <end position="25"/>
    </location>
</feature>
<keyword evidence="4" id="KW-1185">Reference proteome</keyword>
<keyword evidence="2" id="KW-0732">Signal</keyword>
<dbReference type="AlphaFoldDB" id="A0A327LW78"/>
<gene>
    <name evidence="3" type="ORF">DOO78_26680</name>
</gene>
<reference evidence="4" key="1">
    <citation type="submission" date="2018-06" db="EMBL/GenBank/DDBJ databases">
        <authorList>
            <person name="Khan S.A."/>
        </authorList>
    </citation>
    <scope>NUCLEOTIDE SEQUENCE [LARGE SCALE GENOMIC DNA]</scope>
    <source>
        <strain evidence="4">DB-1506</strain>
    </source>
</reference>
<dbReference type="EMBL" id="QLIX01000068">
    <property type="protein sequence ID" value="RAI54062.1"/>
    <property type="molecule type" value="Genomic_DNA"/>
</dbReference>
<sequence>MVTQAASWIRGARRGAALLGLLALAALPGCESRKPATQTGEALDRAGTATGAAIDRAATATGGAMERTGEWVRRKTE</sequence>
<feature type="region of interest" description="Disordered" evidence="1">
    <location>
        <begin position="57"/>
        <end position="77"/>
    </location>
</feature>
<dbReference type="RefSeq" id="WP_111472914.1">
    <property type="nucleotide sequence ID" value="NZ_QLIX01000068.1"/>
</dbReference>
<evidence type="ECO:0000313" key="3">
    <source>
        <dbReference type="EMBL" id="RAI54062.1"/>
    </source>
</evidence>
<evidence type="ECO:0000313" key="4">
    <source>
        <dbReference type="Proteomes" id="UP000249065"/>
    </source>
</evidence>
<feature type="compositionally biased region" description="Basic and acidic residues" evidence="1">
    <location>
        <begin position="67"/>
        <end position="77"/>
    </location>
</feature>
<organism evidence="3 4">
    <name type="scientific">Roseicella frigidaeris</name>
    <dbReference type="NCBI Taxonomy" id="2230885"/>
    <lineage>
        <taxon>Bacteria</taxon>
        <taxon>Pseudomonadati</taxon>
        <taxon>Pseudomonadota</taxon>
        <taxon>Alphaproteobacteria</taxon>
        <taxon>Acetobacterales</taxon>
        <taxon>Roseomonadaceae</taxon>
        <taxon>Roseicella</taxon>
    </lineage>
</organism>
<protein>
    <recommendedName>
        <fullName evidence="5">Entericidin EcnAB</fullName>
    </recommendedName>
</protein>
<evidence type="ECO:0000256" key="2">
    <source>
        <dbReference type="SAM" id="SignalP"/>
    </source>
</evidence>
<comment type="caution">
    <text evidence="3">The sequence shown here is derived from an EMBL/GenBank/DDBJ whole genome shotgun (WGS) entry which is preliminary data.</text>
</comment>
<proteinExistence type="predicted"/>
<evidence type="ECO:0000256" key="1">
    <source>
        <dbReference type="SAM" id="MobiDB-lite"/>
    </source>
</evidence>
<name>A0A327LW78_9PROT</name>
<evidence type="ECO:0008006" key="5">
    <source>
        <dbReference type="Google" id="ProtNLM"/>
    </source>
</evidence>